<keyword evidence="10" id="KW-0238">DNA-binding</keyword>
<dbReference type="GO" id="GO:0003684">
    <property type="term" value="F:damaged DNA binding"/>
    <property type="evidence" value="ECO:0007669"/>
    <property type="project" value="InterPro"/>
</dbReference>
<feature type="region of interest" description="Disordered" evidence="15">
    <location>
        <begin position="632"/>
        <end position="663"/>
    </location>
</feature>
<feature type="domain" description="PIG-P" evidence="18">
    <location>
        <begin position="163"/>
        <end position="303"/>
    </location>
</feature>
<accession>A0AAD6I5P1</accession>
<dbReference type="InterPro" id="IPR022656">
    <property type="entry name" value="XPA_C"/>
</dbReference>
<evidence type="ECO:0000259" key="17">
    <source>
        <dbReference type="Pfam" id="PF05181"/>
    </source>
</evidence>
<feature type="transmembrane region" description="Helical" evidence="16">
    <location>
        <begin position="205"/>
        <end position="228"/>
    </location>
</feature>
<dbReference type="Proteomes" id="UP001219568">
    <property type="component" value="Unassembled WGS sequence"/>
</dbReference>
<keyword evidence="11 16" id="KW-0472">Membrane</keyword>
<sequence>MDTFTSSFEDKQPFPLLSDGPGSPDDPQESYDESVISPGYEEIEVEDDADFQSHYSLEHQSFSDSDSDESSENIGRHHPFRQSSSSLHGPNAFAPPFYNRPPTPLPPSPSLTSLLRPPFSTTTSRPTTPDSSDVETPNDTEAAVAKSARRATTVPRASPKVPTYEYYGFVLYLASSLAFLFYLLWSYLPSPFLHQLGIYYYPNRWWSLAIPAWLVMLLIYIYVALAAYNTGYLTLPMNSIENIVDEVANVSVIDGKARRRPGGASKMKPGATSYQIMGPQNRKVNWREIWSEGTDAVMDVPVGGTKASRELLEINLEMSKRRSTPPPQPEGSGAGVLPRGPITPEQKRRMEINRMKAKALREQREAELAQAAPRASQSAQGAKRSFATMTASNQPANVRDARANTSSDRPDSIRPARNFTSYVDYDFSKMTDTKGGFLTQEDDPFNKQLHVKDDKEEQKPANMTQKEWERHQILQTLRRNREGPFEPGLSVLDDKSKQKKCRECGSIEIDWKWEEELKCCICHSCKEKHPEKYSLLTKTEAKEDYLLTDPELRDEELLPRLERPNPHKSTWNSMMLYLRYQVEEYAFSEKKWGSTEALDAEFERRENDKKRRREAKFKTKLQDLKKRTRVEAYRRNRQGAAGGEFGDDLGSGRKHVHQWGRSVDNPETGIGVKTCVDCGMEVEELEF</sequence>
<keyword evidence="12" id="KW-0234">DNA repair</keyword>
<dbReference type="CDD" id="cd21077">
    <property type="entry name" value="DBD_Rad14"/>
    <property type="match status" value="1"/>
</dbReference>
<dbReference type="EMBL" id="JAQJZL010000010">
    <property type="protein sequence ID" value="KAJ6034227.1"/>
    <property type="molecule type" value="Genomic_DNA"/>
</dbReference>
<feature type="region of interest" description="Disordered" evidence="15">
    <location>
        <begin position="318"/>
        <end position="415"/>
    </location>
</feature>
<dbReference type="SUPFAM" id="SSF46955">
    <property type="entry name" value="Putative DNA-binding domain"/>
    <property type="match status" value="1"/>
</dbReference>
<feature type="compositionally biased region" description="Acidic residues" evidence="15">
    <location>
        <begin position="41"/>
        <end position="50"/>
    </location>
</feature>
<proteinExistence type="inferred from homology"/>
<feature type="compositionally biased region" description="Low complexity" evidence="15">
    <location>
        <begin position="110"/>
        <end position="131"/>
    </location>
</feature>
<evidence type="ECO:0000256" key="7">
    <source>
        <dbReference type="ARBA" id="ARBA00022771"/>
    </source>
</evidence>
<dbReference type="PROSITE" id="PS00753">
    <property type="entry name" value="XPA_2"/>
    <property type="match status" value="1"/>
</dbReference>
<evidence type="ECO:0000256" key="2">
    <source>
        <dbReference type="ARBA" id="ARBA00004141"/>
    </source>
</evidence>
<feature type="compositionally biased region" description="Polar residues" evidence="15">
    <location>
        <begin position="387"/>
        <end position="396"/>
    </location>
</feature>
<evidence type="ECO:0000256" key="3">
    <source>
        <dbReference type="ARBA" id="ARBA00005548"/>
    </source>
</evidence>
<comment type="similarity">
    <text evidence="3">Belongs to the XPA family.</text>
</comment>
<feature type="transmembrane region" description="Helical" evidence="16">
    <location>
        <begin position="166"/>
        <end position="185"/>
    </location>
</feature>
<evidence type="ECO:0000256" key="8">
    <source>
        <dbReference type="ARBA" id="ARBA00022833"/>
    </source>
</evidence>
<protein>
    <recommendedName>
        <fullName evidence="14">DNA repair protein RAD14</fullName>
    </recommendedName>
</protein>
<dbReference type="PANTHER" id="PTHR10142:SF0">
    <property type="entry name" value="DNA REPAIR PROTEIN COMPLEMENTING XP-A CELLS"/>
    <property type="match status" value="1"/>
</dbReference>
<gene>
    <name evidence="19" type="ORF">N7460_008402</name>
</gene>
<evidence type="ECO:0000313" key="20">
    <source>
        <dbReference type="Proteomes" id="UP001219568"/>
    </source>
</evidence>
<evidence type="ECO:0000256" key="12">
    <source>
        <dbReference type="ARBA" id="ARBA00023204"/>
    </source>
</evidence>
<dbReference type="GO" id="GO:0008270">
    <property type="term" value="F:zinc ion binding"/>
    <property type="evidence" value="ECO:0007669"/>
    <property type="project" value="UniProtKB-KW"/>
</dbReference>
<dbReference type="InterPro" id="IPR037129">
    <property type="entry name" value="XPA_sf"/>
</dbReference>
<dbReference type="InterPro" id="IPR022658">
    <property type="entry name" value="XPA_CS"/>
</dbReference>
<keyword evidence="9 16" id="KW-1133">Transmembrane helix</keyword>
<evidence type="ECO:0000256" key="14">
    <source>
        <dbReference type="ARBA" id="ARBA00072989"/>
    </source>
</evidence>
<evidence type="ECO:0000313" key="19">
    <source>
        <dbReference type="EMBL" id="KAJ6034227.1"/>
    </source>
</evidence>
<evidence type="ECO:0000256" key="11">
    <source>
        <dbReference type="ARBA" id="ARBA00023136"/>
    </source>
</evidence>
<evidence type="ECO:0000256" key="9">
    <source>
        <dbReference type="ARBA" id="ARBA00022989"/>
    </source>
</evidence>
<dbReference type="InterPro" id="IPR009061">
    <property type="entry name" value="DNA-bd_dom_put_sf"/>
</dbReference>
<reference evidence="19" key="2">
    <citation type="submission" date="2023-01" db="EMBL/GenBank/DDBJ databases">
        <authorList>
            <person name="Petersen C."/>
        </authorList>
    </citation>
    <scope>NUCLEOTIDE SEQUENCE</scope>
    <source>
        <strain evidence="19">IBT 15450</strain>
    </source>
</reference>
<comment type="caution">
    <text evidence="19">The sequence shown here is derived from an EMBL/GenBank/DDBJ whole genome shotgun (WGS) entry which is preliminary data.</text>
</comment>
<dbReference type="Gene3D" id="3.90.530.10">
    <property type="entry name" value="XPA C-terminal domain"/>
    <property type="match status" value="1"/>
</dbReference>
<keyword evidence="6" id="KW-0227">DNA damage</keyword>
<evidence type="ECO:0000256" key="13">
    <source>
        <dbReference type="ARBA" id="ARBA00023242"/>
    </source>
</evidence>
<evidence type="ECO:0000256" key="4">
    <source>
        <dbReference type="ARBA" id="ARBA00022692"/>
    </source>
</evidence>
<keyword evidence="4 16" id="KW-0812">Transmembrane</keyword>
<evidence type="ECO:0000259" key="18">
    <source>
        <dbReference type="Pfam" id="PF08510"/>
    </source>
</evidence>
<evidence type="ECO:0000256" key="15">
    <source>
        <dbReference type="SAM" id="MobiDB-lite"/>
    </source>
</evidence>
<feature type="compositionally biased region" description="Low complexity" evidence="15">
    <location>
        <begin position="368"/>
        <end position="382"/>
    </location>
</feature>
<reference evidence="19" key="1">
    <citation type="journal article" date="2023" name="IMA Fungus">
        <title>Comparative genomic study of the Penicillium genus elucidates a diverse pangenome and 15 lateral gene transfer events.</title>
        <authorList>
            <person name="Petersen C."/>
            <person name="Sorensen T."/>
            <person name="Nielsen M.R."/>
            <person name="Sondergaard T.E."/>
            <person name="Sorensen J.L."/>
            <person name="Fitzpatrick D.A."/>
            <person name="Frisvad J.C."/>
            <person name="Nielsen K.L."/>
        </authorList>
    </citation>
    <scope>NUCLEOTIDE SEQUENCE</scope>
    <source>
        <strain evidence="19">IBT 15450</strain>
    </source>
</reference>
<dbReference type="GO" id="GO:0016020">
    <property type="term" value="C:membrane"/>
    <property type="evidence" value="ECO:0007669"/>
    <property type="project" value="UniProtKB-SubCell"/>
</dbReference>
<evidence type="ECO:0000256" key="10">
    <source>
        <dbReference type="ARBA" id="ARBA00023125"/>
    </source>
</evidence>
<dbReference type="GO" id="GO:0006284">
    <property type="term" value="P:base-excision repair"/>
    <property type="evidence" value="ECO:0007669"/>
    <property type="project" value="TreeGrafter"/>
</dbReference>
<keyword evidence="7" id="KW-0863">Zinc-finger</keyword>
<dbReference type="PANTHER" id="PTHR10142">
    <property type="entry name" value="DNA REPAIR PROTEIN COMPLEMENTING XP-A CELLS"/>
    <property type="match status" value="1"/>
</dbReference>
<dbReference type="GO" id="GO:1901255">
    <property type="term" value="P:nucleotide-excision repair involved in interstrand cross-link repair"/>
    <property type="evidence" value="ECO:0007669"/>
    <property type="project" value="TreeGrafter"/>
</dbReference>
<keyword evidence="20" id="KW-1185">Reference proteome</keyword>
<dbReference type="NCBIfam" id="TIGR00598">
    <property type="entry name" value="rad14"/>
    <property type="match status" value="1"/>
</dbReference>
<keyword evidence="8" id="KW-0862">Zinc</keyword>
<dbReference type="Pfam" id="PF05181">
    <property type="entry name" value="XPA_C"/>
    <property type="match status" value="1"/>
</dbReference>
<dbReference type="InterPro" id="IPR013717">
    <property type="entry name" value="PIG-P"/>
</dbReference>
<feature type="compositionally biased region" description="Basic and acidic residues" evidence="15">
    <location>
        <begin position="345"/>
        <end position="367"/>
    </location>
</feature>
<keyword evidence="5" id="KW-0479">Metal-binding</keyword>
<dbReference type="GO" id="GO:0000715">
    <property type="term" value="P:nucleotide-excision repair, DNA damage recognition"/>
    <property type="evidence" value="ECO:0007669"/>
    <property type="project" value="TreeGrafter"/>
</dbReference>
<dbReference type="GO" id="GO:0070914">
    <property type="term" value="P:UV-damage excision repair"/>
    <property type="evidence" value="ECO:0007669"/>
    <property type="project" value="TreeGrafter"/>
</dbReference>
<feature type="compositionally biased region" description="Pro residues" evidence="15">
    <location>
        <begin position="98"/>
        <end position="109"/>
    </location>
</feature>
<dbReference type="Pfam" id="PF08510">
    <property type="entry name" value="PIG-P"/>
    <property type="match status" value="1"/>
</dbReference>
<evidence type="ECO:0000256" key="5">
    <source>
        <dbReference type="ARBA" id="ARBA00022723"/>
    </source>
</evidence>
<organism evidence="19 20">
    <name type="scientific">Penicillium canescens</name>
    <dbReference type="NCBI Taxonomy" id="5083"/>
    <lineage>
        <taxon>Eukaryota</taxon>
        <taxon>Fungi</taxon>
        <taxon>Dikarya</taxon>
        <taxon>Ascomycota</taxon>
        <taxon>Pezizomycotina</taxon>
        <taxon>Eurotiomycetes</taxon>
        <taxon>Eurotiomycetidae</taxon>
        <taxon>Eurotiales</taxon>
        <taxon>Aspergillaceae</taxon>
        <taxon>Penicillium</taxon>
    </lineage>
</organism>
<evidence type="ECO:0000256" key="6">
    <source>
        <dbReference type="ARBA" id="ARBA00022763"/>
    </source>
</evidence>
<feature type="domain" description="XPA C-terminal" evidence="17">
    <location>
        <begin position="532"/>
        <end position="582"/>
    </location>
</feature>
<dbReference type="GO" id="GO:0000110">
    <property type="term" value="C:nucleotide-excision repair factor 1 complex"/>
    <property type="evidence" value="ECO:0007669"/>
    <property type="project" value="TreeGrafter"/>
</dbReference>
<dbReference type="FunFam" id="3.90.530.10:FF:000003">
    <property type="entry name" value="Dna repair rad14 protein"/>
    <property type="match status" value="1"/>
</dbReference>
<feature type="region of interest" description="Disordered" evidence="15">
    <location>
        <begin position="1"/>
        <end position="149"/>
    </location>
</feature>
<keyword evidence="13" id="KW-0539">Nucleus</keyword>
<evidence type="ECO:0000256" key="16">
    <source>
        <dbReference type="SAM" id="Phobius"/>
    </source>
</evidence>
<evidence type="ECO:0000256" key="1">
    <source>
        <dbReference type="ARBA" id="ARBA00004123"/>
    </source>
</evidence>
<dbReference type="AlphaFoldDB" id="A0AAD6I5P1"/>
<dbReference type="InterPro" id="IPR000465">
    <property type="entry name" value="XPA/RAD14"/>
</dbReference>
<comment type="subcellular location">
    <subcellularLocation>
        <location evidence="2">Membrane</location>
        <topology evidence="2">Multi-pass membrane protein</topology>
    </subcellularLocation>
    <subcellularLocation>
        <location evidence="1">Nucleus</location>
    </subcellularLocation>
</comment>
<name>A0AAD6I5P1_PENCN</name>